<evidence type="ECO:0000313" key="20">
    <source>
        <dbReference type="EMBL" id="RCN42355.1"/>
    </source>
</evidence>
<feature type="transmembrane region" description="Helical" evidence="16">
    <location>
        <begin position="488"/>
        <end position="513"/>
    </location>
</feature>
<evidence type="ECO:0000313" key="21">
    <source>
        <dbReference type="Proteomes" id="UP000252519"/>
    </source>
</evidence>
<feature type="transmembrane region" description="Helical" evidence="16">
    <location>
        <begin position="545"/>
        <end position="567"/>
    </location>
</feature>
<evidence type="ECO:0000259" key="18">
    <source>
        <dbReference type="Pfam" id="PF22248"/>
    </source>
</evidence>
<keyword evidence="4" id="KW-0645">Protease</keyword>
<dbReference type="GO" id="GO:0005789">
    <property type="term" value="C:endoplasmic reticulum membrane"/>
    <property type="evidence" value="ECO:0007669"/>
    <property type="project" value="UniProtKB-SubCell"/>
</dbReference>
<feature type="region of interest" description="Disordered" evidence="15">
    <location>
        <begin position="1"/>
        <end position="21"/>
    </location>
</feature>
<evidence type="ECO:0000256" key="5">
    <source>
        <dbReference type="ARBA" id="ARBA00022692"/>
    </source>
</evidence>
<dbReference type="AlphaFoldDB" id="A0A368GH79"/>
<evidence type="ECO:0000259" key="19">
    <source>
        <dbReference type="Pfam" id="PF22249"/>
    </source>
</evidence>
<dbReference type="InterPro" id="IPR053974">
    <property type="entry name" value="ERMP1_1-A_TM"/>
</dbReference>
<comment type="similarity">
    <text evidence="3">Belongs to the peptidase M28 family.</text>
</comment>
<feature type="transmembrane region" description="Helical" evidence="16">
    <location>
        <begin position="456"/>
        <end position="476"/>
    </location>
</feature>
<dbReference type="Pfam" id="PF04389">
    <property type="entry name" value="Peptidase_M28"/>
    <property type="match status" value="1"/>
</dbReference>
<dbReference type="FunFam" id="3.40.630.10:FF:000008">
    <property type="entry name" value="Endoplasmic reticulum metallopeptidase 1"/>
    <property type="match status" value="1"/>
</dbReference>
<evidence type="ECO:0000256" key="7">
    <source>
        <dbReference type="ARBA" id="ARBA00022801"/>
    </source>
</evidence>
<feature type="domain" description="Endoplasmic reticulum metallopeptidase 1-like C-terminal" evidence="18">
    <location>
        <begin position="648"/>
        <end position="892"/>
    </location>
</feature>
<feature type="transmembrane region" description="Helical" evidence="16">
    <location>
        <begin position="419"/>
        <end position="444"/>
    </location>
</feature>
<name>A0A368GH79_ANCCA</name>
<sequence>MEVRRRTAATPANGTNTPPYYEQIDDKARRTVEALGFKHWILVIAVVGVIYAGVVYLHRHMPPVVGKDHLTEFSEERARVLLKELTALGPRPSGSVALEVKAFEIMQRHIGEIKQKITSKGVNRFEMDVQRPTGCFDLKFLSSFTLCYEKITNIVVRVGPASGPTHQSLLLNCHYDTMPDTPGATDDAVSCAIMMDVLNVLSQSDEPLKNDVVFLFNGAEENFLQGAHGFIESHPWRHTIHAFINLEGTGSGGREILFQAGPGNSWLLQTYLEAAPHPFCSVLAQEIFQSGIIPSDTDFRIFRDHGRISGLDIAYTKNGWVYHTEFDEEWRIEAGAIQRAGENVLAVVRAILESPYLVQAASFDEANKWVFYDVVGLFTIFYTVTVGQILNYGACAVVAGLVAFRILRGAYTLSDLGQAFWHHICAFLAMILTMVVVVVLVLKFDLLMCWYKLPEIVGPLYVLPMLIVGCTVHTHFADKTKIRNIEMVQYDSIVITYAVILFVMTSCHVASAFFVFNYVVFPLLKDPLIFVLGTVGLVNRVTPRVLLFTQLVCFAPVFVFAVYAISQCVDFFVPVMGRLGNAVNPEFVMAPIGLAIASSFVLFVNNLFYVSRRMNYLIKCGCAIFVFFFIALVTTRLGVPYEYSDEHPRLRRIIALHTNRTIHDFEGNVVQKDNGLFVQSLDFRYTFRVNWLKKINVQLFLYDLNCKSILNCVNSRGAEDLPAHSFLQGSTAPNCTGTKDEYCRLPYYAAIHELFPPERSIWVPVPSPAPVPHPIKLTLIDRVKVGANRLNITFELRGGYDKMSLHITPLSGYELLTWSFTNIDIEEFGRRTTYFVFMTYGFEMPEIRRFWILLENPAATPSDPENTHNVEIAVAAHHAHGEHQDSETLRQLRHLIRGRRQTPEMAVGWWKWGMTMIGGIAELVVHIF</sequence>
<dbReference type="PANTHER" id="PTHR12147:SF22">
    <property type="entry name" value="ENDOPLASMIC RETICULUM METALLOPEPTIDASE 1"/>
    <property type="match status" value="1"/>
</dbReference>
<dbReference type="SUPFAM" id="SSF53187">
    <property type="entry name" value="Zn-dependent exopeptidases"/>
    <property type="match status" value="1"/>
</dbReference>
<reference evidence="20 21" key="1">
    <citation type="submission" date="2014-10" db="EMBL/GenBank/DDBJ databases">
        <title>Draft genome of the hookworm Ancylostoma caninum.</title>
        <authorList>
            <person name="Mitreva M."/>
        </authorList>
    </citation>
    <scope>NUCLEOTIDE SEQUENCE [LARGE SCALE GENOMIC DNA]</scope>
    <source>
        <strain evidence="20 21">Baltimore</strain>
    </source>
</reference>
<comment type="cofactor">
    <cofactor evidence="1">
        <name>Zn(2+)</name>
        <dbReference type="ChEBI" id="CHEBI:29105"/>
    </cofactor>
</comment>
<evidence type="ECO:0000256" key="8">
    <source>
        <dbReference type="ARBA" id="ARBA00022824"/>
    </source>
</evidence>
<evidence type="ECO:0000256" key="11">
    <source>
        <dbReference type="ARBA" id="ARBA00023049"/>
    </source>
</evidence>
<feature type="domain" description="Peptidase M28" evidence="17">
    <location>
        <begin position="153"/>
        <end position="348"/>
    </location>
</feature>
<feature type="transmembrane region" description="Helical" evidence="16">
    <location>
        <begin position="519"/>
        <end position="538"/>
    </location>
</feature>
<accession>A0A368GH79</accession>
<evidence type="ECO:0000256" key="2">
    <source>
        <dbReference type="ARBA" id="ARBA00004477"/>
    </source>
</evidence>
<evidence type="ECO:0000256" key="16">
    <source>
        <dbReference type="SAM" id="Phobius"/>
    </source>
</evidence>
<organism evidence="20 21">
    <name type="scientific">Ancylostoma caninum</name>
    <name type="common">Dog hookworm</name>
    <dbReference type="NCBI Taxonomy" id="29170"/>
    <lineage>
        <taxon>Eukaryota</taxon>
        <taxon>Metazoa</taxon>
        <taxon>Ecdysozoa</taxon>
        <taxon>Nematoda</taxon>
        <taxon>Chromadorea</taxon>
        <taxon>Rhabditida</taxon>
        <taxon>Rhabditina</taxon>
        <taxon>Rhabditomorpha</taxon>
        <taxon>Strongyloidea</taxon>
        <taxon>Ancylostomatidae</taxon>
        <taxon>Ancylostomatinae</taxon>
        <taxon>Ancylostoma</taxon>
    </lineage>
</organism>
<keyword evidence="8" id="KW-0256">Endoplasmic reticulum</keyword>
<evidence type="ECO:0000256" key="4">
    <source>
        <dbReference type="ARBA" id="ARBA00022670"/>
    </source>
</evidence>
<dbReference type="GO" id="GO:0008235">
    <property type="term" value="F:metalloexopeptidase activity"/>
    <property type="evidence" value="ECO:0007669"/>
    <property type="project" value="InterPro"/>
</dbReference>
<protein>
    <recommendedName>
        <fullName evidence="14">FXNA-like protease</fullName>
    </recommendedName>
</protein>
<comment type="subcellular location">
    <subcellularLocation>
        <location evidence="2">Endoplasmic reticulum membrane</location>
        <topology evidence="2">Multi-pass membrane protein</topology>
    </subcellularLocation>
</comment>
<keyword evidence="13" id="KW-0325">Glycoprotein</keyword>
<evidence type="ECO:0000256" key="6">
    <source>
        <dbReference type="ARBA" id="ARBA00022723"/>
    </source>
</evidence>
<dbReference type="InterPro" id="IPR007484">
    <property type="entry name" value="Peptidase_M28"/>
</dbReference>
<feature type="transmembrane region" description="Helical" evidence="16">
    <location>
        <begin position="389"/>
        <end position="407"/>
    </location>
</feature>
<dbReference type="CDD" id="cd03875">
    <property type="entry name" value="M28_Fxna_like"/>
    <property type="match status" value="1"/>
</dbReference>
<evidence type="ECO:0000259" key="17">
    <source>
        <dbReference type="Pfam" id="PF04389"/>
    </source>
</evidence>
<gene>
    <name evidence="20" type="ORF">ANCCAN_11652</name>
</gene>
<dbReference type="GO" id="GO:0006508">
    <property type="term" value="P:proteolysis"/>
    <property type="evidence" value="ECO:0007669"/>
    <property type="project" value="UniProtKB-KW"/>
</dbReference>
<comment type="caution">
    <text evidence="20">The sequence shown here is derived from an EMBL/GenBank/DDBJ whole genome shotgun (WGS) entry which is preliminary data.</text>
</comment>
<feature type="transmembrane region" description="Helical" evidence="16">
    <location>
        <begin position="39"/>
        <end position="57"/>
    </location>
</feature>
<dbReference type="InterPro" id="IPR048024">
    <property type="entry name" value="Fxna-like_M28_dom"/>
</dbReference>
<feature type="transmembrane region" description="Helical" evidence="16">
    <location>
        <begin position="616"/>
        <end position="639"/>
    </location>
</feature>
<dbReference type="EMBL" id="JOJR01000197">
    <property type="protein sequence ID" value="RCN42355.1"/>
    <property type="molecule type" value="Genomic_DNA"/>
</dbReference>
<evidence type="ECO:0000256" key="15">
    <source>
        <dbReference type="SAM" id="MobiDB-lite"/>
    </source>
</evidence>
<dbReference type="InterPro" id="IPR045175">
    <property type="entry name" value="M28_fam"/>
</dbReference>
<evidence type="ECO:0000256" key="3">
    <source>
        <dbReference type="ARBA" id="ARBA00010918"/>
    </source>
</evidence>
<dbReference type="Gene3D" id="3.40.630.10">
    <property type="entry name" value="Zn peptidases"/>
    <property type="match status" value="1"/>
</dbReference>
<evidence type="ECO:0000256" key="10">
    <source>
        <dbReference type="ARBA" id="ARBA00022989"/>
    </source>
</evidence>
<keyword evidence="11" id="KW-0482">Metalloprotease</keyword>
<dbReference type="Pfam" id="PF22248">
    <property type="entry name" value="ERMP1_C"/>
    <property type="match status" value="1"/>
</dbReference>
<keyword evidence="5 16" id="KW-0812">Transmembrane</keyword>
<evidence type="ECO:0000256" key="13">
    <source>
        <dbReference type="ARBA" id="ARBA00023180"/>
    </source>
</evidence>
<dbReference type="Pfam" id="PF22249">
    <property type="entry name" value="ERMP1-TM"/>
    <property type="match status" value="1"/>
</dbReference>
<dbReference type="InterPro" id="IPR053973">
    <property type="entry name" value="ERMP1-like_C"/>
</dbReference>
<keyword evidence="10 16" id="KW-1133">Transmembrane helix</keyword>
<feature type="transmembrane region" description="Helical" evidence="16">
    <location>
        <begin position="587"/>
        <end position="609"/>
    </location>
</feature>
<keyword evidence="7" id="KW-0378">Hydrolase</keyword>
<dbReference type="PANTHER" id="PTHR12147">
    <property type="entry name" value="METALLOPEPTIDASE M28 FAMILY MEMBER"/>
    <property type="match status" value="1"/>
</dbReference>
<feature type="domain" description="Endoplasmic reticulum metallopeptidase 1/1-A TM" evidence="19">
    <location>
        <begin position="414"/>
        <end position="630"/>
    </location>
</feature>
<dbReference type="OrthoDB" id="76293at2759"/>
<evidence type="ECO:0000256" key="1">
    <source>
        <dbReference type="ARBA" id="ARBA00001947"/>
    </source>
</evidence>
<feature type="compositionally biased region" description="Low complexity" evidence="15">
    <location>
        <begin position="8"/>
        <end position="19"/>
    </location>
</feature>
<keyword evidence="21" id="KW-1185">Reference proteome</keyword>
<evidence type="ECO:0000256" key="12">
    <source>
        <dbReference type="ARBA" id="ARBA00023136"/>
    </source>
</evidence>
<proteinExistence type="inferred from homology"/>
<evidence type="ECO:0000256" key="14">
    <source>
        <dbReference type="ARBA" id="ARBA00078796"/>
    </source>
</evidence>
<dbReference type="STRING" id="29170.A0A368GH79"/>
<evidence type="ECO:0000256" key="9">
    <source>
        <dbReference type="ARBA" id="ARBA00022833"/>
    </source>
</evidence>
<dbReference type="Proteomes" id="UP000252519">
    <property type="component" value="Unassembled WGS sequence"/>
</dbReference>
<keyword evidence="6" id="KW-0479">Metal-binding</keyword>
<dbReference type="GO" id="GO:0046872">
    <property type="term" value="F:metal ion binding"/>
    <property type="evidence" value="ECO:0007669"/>
    <property type="project" value="UniProtKB-KW"/>
</dbReference>
<keyword evidence="9" id="KW-0862">Zinc</keyword>
<keyword evidence="12 16" id="KW-0472">Membrane</keyword>